<proteinExistence type="predicted"/>
<dbReference type="Pfam" id="PF17261">
    <property type="entry name" value="DUF5327"/>
    <property type="match status" value="1"/>
</dbReference>
<reference evidence="1 2" key="1">
    <citation type="submission" date="2016-04" db="EMBL/GenBank/DDBJ databases">
        <title>Draft genome sequence of Aeribacillus pallidus 8m3 from petroleum reservoir.</title>
        <authorList>
            <person name="Poltaraus A.B."/>
            <person name="Nazina T.N."/>
            <person name="Tourova T.P."/>
            <person name="Malakho S.M."/>
            <person name="Korshunova A.V."/>
            <person name="Sokolova D.S."/>
        </authorList>
    </citation>
    <scope>NUCLEOTIDE SEQUENCE [LARGE SCALE GENOMIC DNA]</scope>
    <source>
        <strain evidence="1 2">8m3</strain>
    </source>
</reference>
<sequence>MNIPVSSIIGKMEEELKKAKAAGTPHDLKARLLVIRSLCDVILDQQEENYDFSAIQEPKSESEITPLELEKMIGNANSKTLTMKERLLVEDDANGESIFDF</sequence>
<protein>
    <recommendedName>
        <fullName evidence="3">YwdI family protein</fullName>
    </recommendedName>
</protein>
<dbReference type="InterPro" id="IPR035218">
    <property type="entry name" value="DUF5327"/>
</dbReference>
<dbReference type="STRING" id="33936.AZI98_14960"/>
<accession>A0A165WTD6</accession>
<dbReference type="RefSeq" id="WP_063389064.1">
    <property type="nucleotide sequence ID" value="NZ_LVHY01000131.1"/>
</dbReference>
<dbReference type="Proteomes" id="UP000076476">
    <property type="component" value="Unassembled WGS sequence"/>
</dbReference>
<comment type="caution">
    <text evidence="1">The sequence shown here is derived from an EMBL/GenBank/DDBJ whole genome shotgun (WGS) entry which is preliminary data.</text>
</comment>
<dbReference type="GeneID" id="301127852"/>
<dbReference type="EMBL" id="LWBR01000058">
    <property type="protein sequence ID" value="KZN95299.1"/>
    <property type="molecule type" value="Genomic_DNA"/>
</dbReference>
<name>A0A161YWU0_9BACI</name>
<gene>
    <name evidence="1" type="ORF">AZI98_14960</name>
</gene>
<evidence type="ECO:0000313" key="2">
    <source>
        <dbReference type="Proteomes" id="UP000076476"/>
    </source>
</evidence>
<organism evidence="1 2">
    <name type="scientific">Aeribacillus pallidus</name>
    <dbReference type="NCBI Taxonomy" id="33936"/>
    <lineage>
        <taxon>Bacteria</taxon>
        <taxon>Bacillati</taxon>
        <taxon>Bacillota</taxon>
        <taxon>Bacilli</taxon>
        <taxon>Bacillales</taxon>
        <taxon>Bacillaceae</taxon>
        <taxon>Aeribacillus</taxon>
    </lineage>
</organism>
<accession>A0A161YWU0</accession>
<keyword evidence="2" id="KW-1185">Reference proteome</keyword>
<evidence type="ECO:0000313" key="1">
    <source>
        <dbReference type="EMBL" id="KZN95299.1"/>
    </source>
</evidence>
<dbReference type="OrthoDB" id="2361717at2"/>
<dbReference type="AlphaFoldDB" id="A0A161YWU0"/>
<evidence type="ECO:0008006" key="3">
    <source>
        <dbReference type="Google" id="ProtNLM"/>
    </source>
</evidence>